<evidence type="ECO:0000256" key="3">
    <source>
        <dbReference type="ARBA" id="ARBA00022475"/>
    </source>
</evidence>
<keyword evidence="5 7" id="KW-1133">Transmembrane helix</keyword>
<evidence type="ECO:0000256" key="6">
    <source>
        <dbReference type="ARBA" id="ARBA00023136"/>
    </source>
</evidence>
<dbReference type="InterPro" id="IPR003804">
    <property type="entry name" value="Lactate_perm"/>
</dbReference>
<dbReference type="PANTHER" id="PTHR30003:SF0">
    <property type="entry name" value="GLYCOLATE PERMEASE GLCA-RELATED"/>
    <property type="match status" value="1"/>
</dbReference>
<evidence type="ECO:0000256" key="2">
    <source>
        <dbReference type="ARBA" id="ARBA00022448"/>
    </source>
</evidence>
<dbReference type="GO" id="GO:0005886">
    <property type="term" value="C:plasma membrane"/>
    <property type="evidence" value="ECO:0007669"/>
    <property type="project" value="UniProtKB-SubCell"/>
</dbReference>
<sequence length="95" mass="9732">MLGSFATGSNVNSNVLFGTLQKTVAILVGASPLVMMGAQTTGGSLGSMIAPAKLAVGVSTTPELKNREGEVLRKTLPISLIIAILIGIAAWLMSY</sequence>
<evidence type="ECO:0000256" key="5">
    <source>
        <dbReference type="ARBA" id="ARBA00022989"/>
    </source>
</evidence>
<evidence type="ECO:0000256" key="4">
    <source>
        <dbReference type="ARBA" id="ARBA00022692"/>
    </source>
</evidence>
<dbReference type="GO" id="GO:0015129">
    <property type="term" value="F:lactate transmembrane transporter activity"/>
    <property type="evidence" value="ECO:0007669"/>
    <property type="project" value="InterPro"/>
</dbReference>
<dbReference type="AlphaFoldDB" id="A0A645AEQ5"/>
<comment type="subcellular location">
    <subcellularLocation>
        <location evidence="1">Cell membrane</location>
        <topology evidence="1">Multi-pass membrane protein</topology>
    </subcellularLocation>
</comment>
<reference evidence="8" key="1">
    <citation type="submission" date="2019-08" db="EMBL/GenBank/DDBJ databases">
        <authorList>
            <person name="Kucharzyk K."/>
            <person name="Murdoch R.W."/>
            <person name="Higgins S."/>
            <person name="Loffler F."/>
        </authorList>
    </citation>
    <scope>NUCLEOTIDE SEQUENCE</scope>
</reference>
<comment type="caution">
    <text evidence="8">The sequence shown here is derived from an EMBL/GenBank/DDBJ whole genome shotgun (WGS) entry which is preliminary data.</text>
</comment>
<dbReference type="Pfam" id="PF02652">
    <property type="entry name" value="Lactate_perm"/>
    <property type="match status" value="1"/>
</dbReference>
<keyword evidence="2" id="KW-0813">Transport</keyword>
<keyword evidence="6 7" id="KW-0472">Membrane</keyword>
<evidence type="ECO:0000313" key="8">
    <source>
        <dbReference type="EMBL" id="MPM51659.1"/>
    </source>
</evidence>
<dbReference type="EMBL" id="VSSQ01013513">
    <property type="protein sequence ID" value="MPM51659.1"/>
    <property type="molecule type" value="Genomic_DNA"/>
</dbReference>
<dbReference type="GO" id="GO:0015295">
    <property type="term" value="F:solute:proton symporter activity"/>
    <property type="evidence" value="ECO:0007669"/>
    <property type="project" value="TreeGrafter"/>
</dbReference>
<accession>A0A645AEQ5</accession>
<evidence type="ECO:0000256" key="1">
    <source>
        <dbReference type="ARBA" id="ARBA00004651"/>
    </source>
</evidence>
<keyword evidence="4 7" id="KW-0812">Transmembrane</keyword>
<name>A0A645AEQ5_9ZZZZ</name>
<keyword evidence="3" id="KW-1003">Cell membrane</keyword>
<gene>
    <name evidence="8" type="primary">glcA_9</name>
    <name evidence="8" type="ORF">SDC9_98410</name>
</gene>
<protein>
    <submittedName>
        <fullName evidence="8">Glycolate permease GlcA</fullName>
    </submittedName>
</protein>
<dbReference type="PANTHER" id="PTHR30003">
    <property type="entry name" value="L-LACTATE PERMEASE"/>
    <property type="match status" value="1"/>
</dbReference>
<evidence type="ECO:0000256" key="7">
    <source>
        <dbReference type="SAM" id="Phobius"/>
    </source>
</evidence>
<organism evidence="8">
    <name type="scientific">bioreactor metagenome</name>
    <dbReference type="NCBI Taxonomy" id="1076179"/>
    <lineage>
        <taxon>unclassified sequences</taxon>
        <taxon>metagenomes</taxon>
        <taxon>ecological metagenomes</taxon>
    </lineage>
</organism>
<proteinExistence type="predicted"/>
<feature type="transmembrane region" description="Helical" evidence="7">
    <location>
        <begin position="75"/>
        <end position="93"/>
    </location>
</feature>